<evidence type="ECO:0000256" key="1">
    <source>
        <dbReference type="ARBA" id="ARBA00007177"/>
    </source>
</evidence>
<sequence>MTGWHAHLKLDYTLNAERTVAKFEHEGPLRVLQSLYPEGDAVCHNVLVHPPSGLVGGDVLDIHLNLGAGTHALLTTPGATRFYRSEQGLATQQVKAHVGDGARLEWLPLETIAYNGCHGLNHAVFDLAPTAEMMAWDITALGLPNANLPFERGQLQQHMEVSGVWLERGLIDAQDARLMDGPLGLAKQRCMATLVFACGADLPRERRDVALALARELTEVAPAGLVAGVTSPHPRVVVLRTLSPLVEPAQNLLRGVWASWRRGMWGMSDVPPRIWSM</sequence>
<proteinExistence type="inferred from homology"/>
<protein>
    <recommendedName>
        <fullName evidence="3">Urease accessory protein UreD</fullName>
    </recommendedName>
</protein>
<evidence type="ECO:0000256" key="3">
    <source>
        <dbReference type="HAMAP-Rule" id="MF_01384"/>
    </source>
</evidence>
<keyword evidence="2 3" id="KW-0143">Chaperone</keyword>
<comment type="subcellular location">
    <subcellularLocation>
        <location evidence="3">Cytoplasm</location>
    </subcellularLocation>
</comment>
<dbReference type="Proteomes" id="UP000251341">
    <property type="component" value="Unassembled WGS sequence"/>
</dbReference>
<dbReference type="HAMAP" id="MF_01384">
    <property type="entry name" value="UreD"/>
    <property type="match status" value="1"/>
</dbReference>
<name>A0A315EU44_9BURK</name>
<reference evidence="4 5" key="1">
    <citation type="submission" date="2017-04" db="EMBL/GenBank/DDBJ databases">
        <title>Unexpected and diverse lifestyles within the genus Limnohabitans.</title>
        <authorList>
            <person name="Kasalicky V."/>
            <person name="Mehrshad M."/>
            <person name="Andrei S.-A."/>
            <person name="Salcher M."/>
            <person name="Kratochvilova H."/>
            <person name="Simek K."/>
            <person name="Ghai R."/>
        </authorList>
    </citation>
    <scope>NUCLEOTIDE SEQUENCE [LARGE SCALE GENOMIC DNA]</scope>
    <source>
        <strain evidence="4 5">MWH-C5</strain>
    </source>
</reference>
<dbReference type="PANTHER" id="PTHR33643:SF1">
    <property type="entry name" value="UREASE ACCESSORY PROTEIN D"/>
    <property type="match status" value="1"/>
</dbReference>
<organism evidence="4 5">
    <name type="scientific">Limnohabitans curvus</name>
    <dbReference type="NCBI Taxonomy" id="323423"/>
    <lineage>
        <taxon>Bacteria</taxon>
        <taxon>Pseudomonadati</taxon>
        <taxon>Pseudomonadota</taxon>
        <taxon>Betaproteobacteria</taxon>
        <taxon>Burkholderiales</taxon>
        <taxon>Comamonadaceae</taxon>
        <taxon>Limnohabitans</taxon>
    </lineage>
</organism>
<dbReference type="Pfam" id="PF01774">
    <property type="entry name" value="UreD"/>
    <property type="match status" value="1"/>
</dbReference>
<dbReference type="GO" id="GO:0005737">
    <property type="term" value="C:cytoplasm"/>
    <property type="evidence" value="ECO:0007669"/>
    <property type="project" value="UniProtKB-SubCell"/>
</dbReference>
<dbReference type="GO" id="GO:0016151">
    <property type="term" value="F:nickel cation binding"/>
    <property type="evidence" value="ECO:0007669"/>
    <property type="project" value="UniProtKB-UniRule"/>
</dbReference>
<comment type="caution">
    <text evidence="4">The sequence shown here is derived from an EMBL/GenBank/DDBJ whole genome shotgun (WGS) entry which is preliminary data.</text>
</comment>
<evidence type="ECO:0000313" key="4">
    <source>
        <dbReference type="EMBL" id="PUE59472.1"/>
    </source>
</evidence>
<comment type="function">
    <text evidence="3">Required for maturation of urease via the functional incorporation of the urease nickel metallocenter.</text>
</comment>
<comment type="similarity">
    <text evidence="1 3">Belongs to the UreD family.</text>
</comment>
<keyword evidence="3" id="KW-0963">Cytoplasm</keyword>
<accession>A0A315EU44</accession>
<keyword evidence="5" id="KW-1185">Reference proteome</keyword>
<keyword evidence="3" id="KW-0996">Nickel insertion</keyword>
<dbReference type="PANTHER" id="PTHR33643">
    <property type="entry name" value="UREASE ACCESSORY PROTEIN D"/>
    <property type="match status" value="1"/>
</dbReference>
<dbReference type="AlphaFoldDB" id="A0A315EU44"/>
<dbReference type="RefSeq" id="WP_108402114.1">
    <property type="nucleotide sequence ID" value="NZ_NESP01000001.1"/>
</dbReference>
<evidence type="ECO:0000256" key="2">
    <source>
        <dbReference type="ARBA" id="ARBA00023186"/>
    </source>
</evidence>
<comment type="subunit">
    <text evidence="3">UreD, UreF and UreG form a complex that acts as a GTP-hydrolysis-dependent molecular chaperone, activating the urease apoprotein by helping to assemble the nickel containing metallocenter of UreC. The UreE protein probably delivers the nickel.</text>
</comment>
<dbReference type="InterPro" id="IPR002669">
    <property type="entry name" value="UreD"/>
</dbReference>
<evidence type="ECO:0000313" key="5">
    <source>
        <dbReference type="Proteomes" id="UP000251341"/>
    </source>
</evidence>
<gene>
    <name evidence="3" type="primary">ureD</name>
    <name evidence="4" type="ORF">B9Z44_07755</name>
</gene>
<dbReference type="EMBL" id="NESP01000001">
    <property type="protein sequence ID" value="PUE59472.1"/>
    <property type="molecule type" value="Genomic_DNA"/>
</dbReference>